<reference evidence="2 3" key="1">
    <citation type="submission" date="2015-03" db="EMBL/GenBank/DDBJ databases">
        <title>Genome Assembly of Staphylococcus cohnii subsp. cohnii strain G22B2.</title>
        <authorList>
            <person name="Nair G."/>
            <person name="Kaur G."/>
            <person name="Khatri I."/>
            <person name="Singh N.K."/>
            <person name="Sathyabama S."/>
            <person name="Maurya S.K."/>
            <person name="Subramanian S."/>
            <person name="Agrewala J.N."/>
            <person name="Mayilraj S."/>
        </authorList>
    </citation>
    <scope>NUCLEOTIDE SEQUENCE [LARGE SCALE GENOMIC DNA]</scope>
    <source>
        <strain evidence="2 3">G22B2</strain>
    </source>
</reference>
<keyword evidence="1" id="KW-0812">Transmembrane</keyword>
<protein>
    <submittedName>
        <fullName evidence="2">Uncharacterized protein</fullName>
    </submittedName>
</protein>
<feature type="transmembrane region" description="Helical" evidence="1">
    <location>
        <begin position="7"/>
        <end position="24"/>
    </location>
</feature>
<feature type="transmembrane region" description="Helical" evidence="1">
    <location>
        <begin position="30"/>
        <end position="54"/>
    </location>
</feature>
<evidence type="ECO:0000313" key="3">
    <source>
        <dbReference type="Proteomes" id="UP000034455"/>
    </source>
</evidence>
<gene>
    <name evidence="2" type="ORF">UF66_0568</name>
</gene>
<name>A0A0M2NUX4_STACC</name>
<dbReference type="Proteomes" id="UP000034455">
    <property type="component" value="Unassembled WGS sequence"/>
</dbReference>
<dbReference type="PATRIC" id="fig|74704.6.peg.582"/>
<dbReference type="EMBL" id="LAKJ01000013">
    <property type="protein sequence ID" value="KKI63521.1"/>
    <property type="molecule type" value="Genomic_DNA"/>
</dbReference>
<dbReference type="AlphaFoldDB" id="A0A0M2NUX4"/>
<sequence length="64" mass="7342">MNKTTGMNLLIFIFLIIFAVAFFTNTFGKFSIYLIIILPLIIFGLGICILIDAITKYKHDNHNF</sequence>
<comment type="caution">
    <text evidence="2">The sequence shown here is derived from an EMBL/GenBank/DDBJ whole genome shotgun (WGS) entry which is preliminary data.</text>
</comment>
<evidence type="ECO:0000313" key="2">
    <source>
        <dbReference type="EMBL" id="KKI63521.1"/>
    </source>
</evidence>
<organism evidence="2 3">
    <name type="scientific">Staphylococcus cohnii subsp. cohnii</name>
    <dbReference type="NCBI Taxonomy" id="74704"/>
    <lineage>
        <taxon>Bacteria</taxon>
        <taxon>Bacillati</taxon>
        <taxon>Bacillota</taxon>
        <taxon>Bacilli</taxon>
        <taxon>Bacillales</taxon>
        <taxon>Staphylococcaceae</taxon>
        <taxon>Staphylococcus</taxon>
        <taxon>Staphylococcus cohnii species complex</taxon>
    </lineage>
</organism>
<evidence type="ECO:0000256" key="1">
    <source>
        <dbReference type="SAM" id="Phobius"/>
    </source>
</evidence>
<keyword evidence="1" id="KW-1133">Transmembrane helix</keyword>
<proteinExistence type="predicted"/>
<accession>A0A0M2NUX4</accession>
<keyword evidence="1" id="KW-0472">Membrane</keyword>